<comment type="caution">
    <text evidence="1">The sequence shown here is derived from an EMBL/GenBank/DDBJ whole genome shotgun (WGS) entry which is preliminary data.</text>
</comment>
<gene>
    <name evidence="1" type="ORF">S01H4_46996</name>
</gene>
<name>X1BI24_9ZZZZ</name>
<dbReference type="AlphaFoldDB" id="X1BI24"/>
<dbReference type="EMBL" id="BART01026326">
    <property type="protein sequence ID" value="GAG95559.1"/>
    <property type="molecule type" value="Genomic_DNA"/>
</dbReference>
<evidence type="ECO:0000313" key="1">
    <source>
        <dbReference type="EMBL" id="GAG95559.1"/>
    </source>
</evidence>
<organism evidence="1">
    <name type="scientific">marine sediment metagenome</name>
    <dbReference type="NCBI Taxonomy" id="412755"/>
    <lineage>
        <taxon>unclassified sequences</taxon>
        <taxon>metagenomes</taxon>
        <taxon>ecological metagenomes</taxon>
    </lineage>
</organism>
<reference evidence="1" key="1">
    <citation type="journal article" date="2014" name="Front. Microbiol.">
        <title>High frequency of phylogenetically diverse reductive dehalogenase-homologous genes in deep subseafloor sedimentary metagenomes.</title>
        <authorList>
            <person name="Kawai M."/>
            <person name="Futagami T."/>
            <person name="Toyoda A."/>
            <person name="Takaki Y."/>
            <person name="Nishi S."/>
            <person name="Hori S."/>
            <person name="Arai W."/>
            <person name="Tsubouchi T."/>
            <person name="Morono Y."/>
            <person name="Uchiyama I."/>
            <person name="Ito T."/>
            <person name="Fujiyama A."/>
            <person name="Inagaki F."/>
            <person name="Takami H."/>
        </authorList>
    </citation>
    <scope>NUCLEOTIDE SEQUENCE</scope>
    <source>
        <strain evidence="1">Expedition CK06-06</strain>
    </source>
</reference>
<feature type="non-terminal residue" evidence="1">
    <location>
        <position position="1"/>
    </location>
</feature>
<proteinExistence type="predicted"/>
<protein>
    <submittedName>
        <fullName evidence="1">Uncharacterized protein</fullName>
    </submittedName>
</protein>
<accession>X1BI24</accession>
<sequence length="118" mass="13836">QIAQQAQKTLTDNLLLSQHYQEWLTAYQSALALVKVQSNASHKQSSQPLLNIFSQIVEYQSIIEHNLDDPNYVLKDILNSRSWQWMQKLQRVRLYLFPKGSHSEQILFNRKDDPDNPV</sequence>